<dbReference type="EMBL" id="JAESDN010000012">
    <property type="protein sequence ID" value="KAG7043558.1"/>
    <property type="molecule type" value="Genomic_DNA"/>
</dbReference>
<evidence type="ECO:0000313" key="1">
    <source>
        <dbReference type="EMBL" id="KAG7043558.1"/>
    </source>
</evidence>
<comment type="caution">
    <text evidence="1">The sequence shown here is derived from an EMBL/GenBank/DDBJ whole genome shotgun (WGS) entry which is preliminary data.</text>
</comment>
<name>A0A9P7U7U2_9PEZI</name>
<sequence length="81" mass="8252">GPYVASPRLDHSTLDSPAAAGVKSIRESSLVDSTPPSPSGLQFLLVPILISMTLVHETFVASSTSLDLSSSSSSSSSSSCL</sequence>
<feature type="non-terminal residue" evidence="1">
    <location>
        <position position="81"/>
    </location>
</feature>
<dbReference type="AlphaFoldDB" id="A0A9P7U7U2"/>
<reference evidence="1" key="1">
    <citation type="submission" date="2021-05" db="EMBL/GenBank/DDBJ databases">
        <title>Comparative genomics of three Colletotrichum scovillei strains and genetic complementation revealed genes involved fungal growth and virulence on chili pepper.</title>
        <authorList>
            <person name="Hsieh D.-K."/>
            <person name="Chuang S.-C."/>
            <person name="Chen C.-Y."/>
            <person name="Chao Y.-T."/>
            <person name="Lu M.-Y.J."/>
            <person name="Lee M.-H."/>
            <person name="Shih M.-C."/>
        </authorList>
    </citation>
    <scope>NUCLEOTIDE SEQUENCE</scope>
    <source>
        <strain evidence="1">Coll-153</strain>
    </source>
</reference>
<keyword evidence="2" id="KW-1185">Reference proteome</keyword>
<gene>
    <name evidence="1" type="ORF">JMJ77_003262</name>
</gene>
<proteinExistence type="predicted"/>
<protein>
    <submittedName>
        <fullName evidence="1">Uncharacterized protein</fullName>
    </submittedName>
</protein>
<accession>A0A9P7U7U2</accession>
<evidence type="ECO:0000313" key="2">
    <source>
        <dbReference type="Proteomes" id="UP000699042"/>
    </source>
</evidence>
<organism evidence="1 2">
    <name type="scientific">Colletotrichum scovillei</name>
    <dbReference type="NCBI Taxonomy" id="1209932"/>
    <lineage>
        <taxon>Eukaryota</taxon>
        <taxon>Fungi</taxon>
        <taxon>Dikarya</taxon>
        <taxon>Ascomycota</taxon>
        <taxon>Pezizomycotina</taxon>
        <taxon>Sordariomycetes</taxon>
        <taxon>Hypocreomycetidae</taxon>
        <taxon>Glomerellales</taxon>
        <taxon>Glomerellaceae</taxon>
        <taxon>Colletotrichum</taxon>
        <taxon>Colletotrichum acutatum species complex</taxon>
    </lineage>
</organism>
<dbReference type="Proteomes" id="UP000699042">
    <property type="component" value="Unassembled WGS sequence"/>
</dbReference>